<evidence type="ECO:0000313" key="5">
    <source>
        <dbReference type="Proteomes" id="UP000274541"/>
    </source>
</evidence>
<evidence type="ECO:0000256" key="1">
    <source>
        <dbReference type="SAM" id="MobiDB-lite"/>
    </source>
</evidence>
<evidence type="ECO:0000313" key="4">
    <source>
        <dbReference type="Proteomes" id="UP000274315"/>
    </source>
</evidence>
<dbReference type="EMBL" id="RBPX01000002">
    <property type="protein sequence ID" value="RMO73993.1"/>
    <property type="molecule type" value="Genomic_DNA"/>
</dbReference>
<dbReference type="EMBL" id="RBUF01000294">
    <property type="protein sequence ID" value="RMU74128.1"/>
    <property type="molecule type" value="Genomic_DNA"/>
</dbReference>
<name>A0A3M3XX65_PSEAP</name>
<feature type="region of interest" description="Disordered" evidence="1">
    <location>
        <begin position="12"/>
        <end position="42"/>
    </location>
</feature>
<dbReference type="AlphaFoldDB" id="A0A3M3XX65"/>
<accession>A0A3M3XX65</accession>
<reference evidence="4 5" key="1">
    <citation type="submission" date="2018-08" db="EMBL/GenBank/DDBJ databases">
        <title>Recombination of ecologically and evolutionarily significant loci maintains genetic cohesion in the Pseudomonas syringae species complex.</title>
        <authorList>
            <person name="Dillon M."/>
            <person name="Thakur S."/>
            <person name="Almeida R.N.D."/>
            <person name="Weir B.S."/>
            <person name="Guttman D.S."/>
        </authorList>
    </citation>
    <scope>NUCLEOTIDE SEQUENCE [LARGE SCALE GENOMIC DNA]</scope>
    <source>
        <strain evidence="3 4">ICMP 11935</strain>
        <strain evidence="2 5">ICMP 4388</strain>
    </source>
</reference>
<evidence type="ECO:0000313" key="2">
    <source>
        <dbReference type="EMBL" id="RMO73993.1"/>
    </source>
</evidence>
<proteinExistence type="predicted"/>
<comment type="caution">
    <text evidence="2">The sequence shown here is derived from an EMBL/GenBank/DDBJ whole genome shotgun (WGS) entry which is preliminary data.</text>
</comment>
<evidence type="ECO:0000313" key="3">
    <source>
        <dbReference type="EMBL" id="RMU74128.1"/>
    </source>
</evidence>
<organism evidence="2 5">
    <name type="scientific">Pseudomonas syringae pv. aptata</name>
    <dbReference type="NCBI Taxonomy" id="83167"/>
    <lineage>
        <taxon>Bacteria</taxon>
        <taxon>Pseudomonadati</taxon>
        <taxon>Pseudomonadota</taxon>
        <taxon>Gammaproteobacteria</taxon>
        <taxon>Pseudomonadales</taxon>
        <taxon>Pseudomonadaceae</taxon>
        <taxon>Pseudomonas</taxon>
        <taxon>Pseudomonas syringae</taxon>
    </lineage>
</organism>
<protein>
    <submittedName>
        <fullName evidence="2">Uncharacterized protein</fullName>
    </submittedName>
</protein>
<sequence>MRVIRCRNCRTGQRQPRYEPSSRNRHYPTCSSPETAVIQART</sequence>
<dbReference type="Proteomes" id="UP000274541">
    <property type="component" value="Unassembled WGS sequence"/>
</dbReference>
<dbReference type="Proteomes" id="UP000274315">
    <property type="component" value="Unassembled WGS sequence"/>
</dbReference>
<gene>
    <name evidence="3" type="ORF">ALP24_101446</name>
    <name evidence="2" type="ORF">ALQ37_101338</name>
</gene>